<dbReference type="Proteomes" id="UP000652761">
    <property type="component" value="Unassembled WGS sequence"/>
</dbReference>
<keyword evidence="3" id="KW-1185">Reference proteome</keyword>
<reference evidence="2" key="1">
    <citation type="submission" date="2017-07" db="EMBL/GenBank/DDBJ databases">
        <title>Taro Niue Genome Assembly and Annotation.</title>
        <authorList>
            <person name="Atibalentja N."/>
            <person name="Keating K."/>
            <person name="Fields C.J."/>
        </authorList>
    </citation>
    <scope>NUCLEOTIDE SEQUENCE</scope>
    <source>
        <strain evidence="2">Niue_2</strain>
        <tissue evidence="2">Leaf</tissue>
    </source>
</reference>
<evidence type="ECO:0000313" key="2">
    <source>
        <dbReference type="EMBL" id="MQL72558.1"/>
    </source>
</evidence>
<protein>
    <submittedName>
        <fullName evidence="2">Uncharacterized protein</fullName>
    </submittedName>
</protein>
<comment type="caution">
    <text evidence="2">The sequence shown here is derived from an EMBL/GenBank/DDBJ whole genome shotgun (WGS) entry which is preliminary data.</text>
</comment>
<accession>A0A843TLI5</accession>
<dbReference type="AlphaFoldDB" id="A0A843TLI5"/>
<evidence type="ECO:0000313" key="3">
    <source>
        <dbReference type="Proteomes" id="UP000652761"/>
    </source>
</evidence>
<sequence length="198" mass="21789">MCVCVCTCPSPFVNLHSLPPSPDGDPRHPLPSPALDGDPRHPLPSPALDGDPRHPLFPPALDGDPRVGSSKSPSPSRKKKGSGIPRRYLLDLVQRCGALLVVEEFVQEEMVLNLEEIHIEEGLDDGFGVYEIIAEDDPLDEEDCEIEDAAEMYASGMKKFDEPTSAVDEPTKEPWFRETKVNSFLTRTRSRGKGEASL</sequence>
<dbReference type="EMBL" id="NMUH01000135">
    <property type="protein sequence ID" value="MQL72558.1"/>
    <property type="molecule type" value="Genomic_DNA"/>
</dbReference>
<evidence type="ECO:0000256" key="1">
    <source>
        <dbReference type="SAM" id="MobiDB-lite"/>
    </source>
</evidence>
<feature type="compositionally biased region" description="Low complexity" evidence="1">
    <location>
        <begin position="66"/>
        <end position="75"/>
    </location>
</feature>
<proteinExistence type="predicted"/>
<gene>
    <name evidence="2" type="ORF">Taro_004893</name>
</gene>
<feature type="region of interest" description="Disordered" evidence="1">
    <location>
        <begin position="16"/>
        <end position="83"/>
    </location>
</feature>
<name>A0A843TLI5_COLES</name>
<organism evidence="2 3">
    <name type="scientific">Colocasia esculenta</name>
    <name type="common">Wild taro</name>
    <name type="synonym">Arum esculentum</name>
    <dbReference type="NCBI Taxonomy" id="4460"/>
    <lineage>
        <taxon>Eukaryota</taxon>
        <taxon>Viridiplantae</taxon>
        <taxon>Streptophyta</taxon>
        <taxon>Embryophyta</taxon>
        <taxon>Tracheophyta</taxon>
        <taxon>Spermatophyta</taxon>
        <taxon>Magnoliopsida</taxon>
        <taxon>Liliopsida</taxon>
        <taxon>Araceae</taxon>
        <taxon>Aroideae</taxon>
        <taxon>Colocasieae</taxon>
        <taxon>Colocasia</taxon>
    </lineage>
</organism>